<protein>
    <submittedName>
        <fullName evidence="9">RNA polymerase subunit sigma-24</fullName>
    </submittedName>
</protein>
<dbReference type="Pfam" id="PF08281">
    <property type="entry name" value="Sigma70_r4_2"/>
    <property type="match status" value="1"/>
</dbReference>
<name>A0A369M6G7_9ACTN</name>
<dbReference type="InterPro" id="IPR039425">
    <property type="entry name" value="RNA_pol_sigma-70-like"/>
</dbReference>
<dbReference type="InterPro" id="IPR013249">
    <property type="entry name" value="RNA_pol_sigma70_r4_t2"/>
</dbReference>
<proteinExistence type="inferred from homology"/>
<keyword evidence="3" id="KW-0731">Sigma factor</keyword>
<dbReference type="NCBIfam" id="TIGR02937">
    <property type="entry name" value="sigma70-ECF"/>
    <property type="match status" value="1"/>
</dbReference>
<feature type="domain" description="RNA polymerase sigma factor 70 region 4 type 2" evidence="8">
    <location>
        <begin position="92"/>
        <end position="144"/>
    </location>
</feature>
<dbReference type="EMBL" id="PPTS01000001">
    <property type="protein sequence ID" value="RDB67333.1"/>
    <property type="molecule type" value="Genomic_DNA"/>
</dbReference>
<evidence type="ECO:0000313" key="9">
    <source>
        <dbReference type="EMBL" id="RDB67333.1"/>
    </source>
</evidence>
<dbReference type="PANTHER" id="PTHR43133">
    <property type="entry name" value="RNA POLYMERASE ECF-TYPE SIGMA FACTO"/>
    <property type="match status" value="1"/>
</dbReference>
<evidence type="ECO:0000259" key="7">
    <source>
        <dbReference type="Pfam" id="PF04542"/>
    </source>
</evidence>
<dbReference type="SUPFAM" id="SSF88659">
    <property type="entry name" value="Sigma3 and sigma4 domains of RNA polymerase sigma factors"/>
    <property type="match status" value="1"/>
</dbReference>
<dbReference type="OrthoDB" id="3175690at2"/>
<dbReference type="InterPro" id="IPR014284">
    <property type="entry name" value="RNA_pol_sigma-70_dom"/>
</dbReference>
<evidence type="ECO:0000256" key="3">
    <source>
        <dbReference type="ARBA" id="ARBA00023082"/>
    </source>
</evidence>
<comment type="caution">
    <text evidence="9">The sequence shown here is derived from an EMBL/GenBank/DDBJ whole genome shotgun (WGS) entry which is preliminary data.</text>
</comment>
<dbReference type="InterPro" id="IPR013324">
    <property type="entry name" value="RNA_pol_sigma_r3/r4-like"/>
</dbReference>
<evidence type="ECO:0000256" key="2">
    <source>
        <dbReference type="ARBA" id="ARBA00023015"/>
    </source>
</evidence>
<dbReference type="GO" id="GO:0003677">
    <property type="term" value="F:DNA binding"/>
    <property type="evidence" value="ECO:0007669"/>
    <property type="project" value="UniProtKB-KW"/>
</dbReference>
<keyword evidence="4" id="KW-0238">DNA-binding</keyword>
<comment type="similarity">
    <text evidence="1">Belongs to the sigma-70 factor family. ECF subfamily.</text>
</comment>
<evidence type="ECO:0000259" key="8">
    <source>
        <dbReference type="Pfam" id="PF08281"/>
    </source>
</evidence>
<sequence length="174" mass="19009">MGAWGGSVWRLALAQTGSKEDAEDVYQDVFLRLAQSATEFSSQEHLKAWLLRVAVNRCHDVARLRSRRPAVPLDSMPFEPSDAGPLSPDEVRALWEAVGELPESMRVVIHLYYQEGYSGKEIAGLLGLEPSTVRTRLQRARAQLKISLGGVDYDQSEPVQSDDGPSGATCPSAG</sequence>
<evidence type="ECO:0000256" key="1">
    <source>
        <dbReference type="ARBA" id="ARBA00010641"/>
    </source>
</evidence>
<keyword evidence="5" id="KW-0804">Transcription</keyword>
<dbReference type="CDD" id="cd06171">
    <property type="entry name" value="Sigma70_r4"/>
    <property type="match status" value="1"/>
</dbReference>
<dbReference type="InterPro" id="IPR007627">
    <property type="entry name" value="RNA_pol_sigma70_r2"/>
</dbReference>
<dbReference type="Gene3D" id="1.10.1740.10">
    <property type="match status" value="1"/>
</dbReference>
<reference evidence="9 10" key="1">
    <citation type="journal article" date="2018" name="Elife">
        <title>Discovery and characterization of a prevalent human gut bacterial enzyme sufficient for the inactivation of a family of plant toxins.</title>
        <authorList>
            <person name="Koppel N."/>
            <person name="Bisanz J.E."/>
            <person name="Pandelia M.E."/>
            <person name="Turnbaugh P.J."/>
            <person name="Balskus E.P."/>
        </authorList>
    </citation>
    <scope>NUCLEOTIDE SEQUENCE [LARGE SCALE GENOMIC DNA]</scope>
    <source>
        <strain evidence="9 10">3C</strain>
    </source>
</reference>
<dbReference type="Pfam" id="PF04542">
    <property type="entry name" value="Sigma70_r2"/>
    <property type="match status" value="1"/>
</dbReference>
<dbReference type="GO" id="GO:0006352">
    <property type="term" value="P:DNA-templated transcription initiation"/>
    <property type="evidence" value="ECO:0007669"/>
    <property type="project" value="InterPro"/>
</dbReference>
<evidence type="ECO:0000313" key="10">
    <source>
        <dbReference type="Proteomes" id="UP000254000"/>
    </source>
</evidence>
<dbReference type="Proteomes" id="UP000254000">
    <property type="component" value="Unassembled WGS sequence"/>
</dbReference>
<organism evidence="9 10">
    <name type="scientific">Gordonibacter pamelaeae</name>
    <dbReference type="NCBI Taxonomy" id="471189"/>
    <lineage>
        <taxon>Bacteria</taxon>
        <taxon>Bacillati</taxon>
        <taxon>Actinomycetota</taxon>
        <taxon>Coriobacteriia</taxon>
        <taxon>Eggerthellales</taxon>
        <taxon>Eggerthellaceae</taxon>
        <taxon>Gordonibacter</taxon>
    </lineage>
</organism>
<gene>
    <name evidence="9" type="ORF">C1877_00365</name>
</gene>
<evidence type="ECO:0000256" key="6">
    <source>
        <dbReference type="SAM" id="MobiDB-lite"/>
    </source>
</evidence>
<dbReference type="SUPFAM" id="SSF88946">
    <property type="entry name" value="Sigma2 domain of RNA polymerase sigma factors"/>
    <property type="match status" value="1"/>
</dbReference>
<dbReference type="InterPro" id="IPR013325">
    <property type="entry name" value="RNA_pol_sigma_r2"/>
</dbReference>
<evidence type="ECO:0000256" key="5">
    <source>
        <dbReference type="ARBA" id="ARBA00023163"/>
    </source>
</evidence>
<keyword evidence="10" id="KW-1185">Reference proteome</keyword>
<feature type="region of interest" description="Disordered" evidence="6">
    <location>
        <begin position="151"/>
        <end position="174"/>
    </location>
</feature>
<accession>A0A369M6G7</accession>
<dbReference type="AlphaFoldDB" id="A0A369M6G7"/>
<feature type="domain" description="RNA polymerase sigma-70 region 2" evidence="7">
    <location>
        <begin position="6"/>
        <end position="67"/>
    </location>
</feature>
<evidence type="ECO:0000256" key="4">
    <source>
        <dbReference type="ARBA" id="ARBA00023125"/>
    </source>
</evidence>
<dbReference type="Gene3D" id="1.10.10.10">
    <property type="entry name" value="Winged helix-like DNA-binding domain superfamily/Winged helix DNA-binding domain"/>
    <property type="match status" value="1"/>
</dbReference>
<dbReference type="PANTHER" id="PTHR43133:SF8">
    <property type="entry name" value="RNA POLYMERASE SIGMA FACTOR HI_1459-RELATED"/>
    <property type="match status" value="1"/>
</dbReference>
<dbReference type="GO" id="GO:0016987">
    <property type="term" value="F:sigma factor activity"/>
    <property type="evidence" value="ECO:0007669"/>
    <property type="project" value="UniProtKB-KW"/>
</dbReference>
<dbReference type="InterPro" id="IPR036388">
    <property type="entry name" value="WH-like_DNA-bd_sf"/>
</dbReference>
<keyword evidence="2" id="KW-0805">Transcription regulation</keyword>